<reference evidence="1 2" key="1">
    <citation type="submission" date="2023-07" db="EMBL/GenBank/DDBJ databases">
        <title>Genome content predicts the carbon catabolic preferences of heterotrophic bacteria.</title>
        <authorList>
            <person name="Gralka M."/>
        </authorList>
    </citation>
    <scope>NUCLEOTIDE SEQUENCE [LARGE SCALE GENOMIC DNA]</scope>
    <source>
        <strain evidence="1 2">4G03</strain>
    </source>
</reference>
<comment type="caution">
    <text evidence="1">The sequence shown here is derived from an EMBL/GenBank/DDBJ whole genome shotgun (WGS) entry which is preliminary data.</text>
</comment>
<accession>A0ABT9F5I1</accession>
<gene>
    <name evidence="1" type="ORF">Q8W23_10520</name>
</gene>
<dbReference type="InterPro" id="IPR038607">
    <property type="entry name" value="PhoD-like_sf"/>
</dbReference>
<sequence length="99" mass="11094">MIQKSTNTNVILLSGDRHISEFSKTIIDGVKYPIIDFTSSRLTHASSSFTSEKNNFRIGNIVNSLSYGALLLDLKTKKVSFQMRGKNGVILQEINQIYP</sequence>
<evidence type="ECO:0000313" key="1">
    <source>
        <dbReference type="EMBL" id="MDP2541906.1"/>
    </source>
</evidence>
<dbReference type="Proteomes" id="UP001242342">
    <property type="component" value="Unassembled WGS sequence"/>
</dbReference>
<protein>
    <recommendedName>
        <fullName evidence="3">PhoD-like phosphatase</fullName>
    </recommendedName>
</protein>
<evidence type="ECO:0008006" key="3">
    <source>
        <dbReference type="Google" id="ProtNLM"/>
    </source>
</evidence>
<organism evidence="1 2">
    <name type="scientific">Tenacibaculum discolor</name>
    <dbReference type="NCBI Taxonomy" id="361581"/>
    <lineage>
        <taxon>Bacteria</taxon>
        <taxon>Pseudomonadati</taxon>
        <taxon>Bacteroidota</taxon>
        <taxon>Flavobacteriia</taxon>
        <taxon>Flavobacteriales</taxon>
        <taxon>Flavobacteriaceae</taxon>
        <taxon>Tenacibaculum</taxon>
    </lineage>
</organism>
<dbReference type="Gene3D" id="3.60.21.70">
    <property type="entry name" value="PhoD-like phosphatase"/>
    <property type="match status" value="1"/>
</dbReference>
<keyword evidence="2" id="KW-1185">Reference proteome</keyword>
<name>A0ABT9F5I1_9FLAO</name>
<dbReference type="EMBL" id="JAUYVU010000008">
    <property type="protein sequence ID" value="MDP2541906.1"/>
    <property type="molecule type" value="Genomic_DNA"/>
</dbReference>
<dbReference type="RefSeq" id="WP_237270821.1">
    <property type="nucleotide sequence ID" value="NZ_JAUYVU010000008.1"/>
</dbReference>
<proteinExistence type="predicted"/>
<evidence type="ECO:0000313" key="2">
    <source>
        <dbReference type="Proteomes" id="UP001242342"/>
    </source>
</evidence>